<dbReference type="RefSeq" id="WP_091233089.1">
    <property type="nucleotide sequence ID" value="NZ_FNBG01000021.1"/>
</dbReference>
<feature type="domain" description="Glycoside hydrolase family 31 N-terminal" evidence="6">
    <location>
        <begin position="45"/>
        <end position="208"/>
    </location>
</feature>
<dbReference type="Gene3D" id="2.60.40.1760">
    <property type="entry name" value="glycosyl hydrolase (family 31)"/>
    <property type="match status" value="1"/>
</dbReference>
<dbReference type="Gene3D" id="2.60.40.1180">
    <property type="entry name" value="Golgi alpha-mannosidase II"/>
    <property type="match status" value="2"/>
</dbReference>
<dbReference type="STRING" id="670482.SAMN04488542_12149"/>
<reference evidence="9 10" key="1">
    <citation type="submission" date="2016-10" db="EMBL/GenBank/DDBJ databases">
        <authorList>
            <person name="de Groot N.N."/>
        </authorList>
    </citation>
    <scope>NUCLEOTIDE SEQUENCE [LARGE SCALE GENOMIC DNA]</scope>
    <source>
        <strain evidence="9 10">DSM 28129</strain>
    </source>
</reference>
<accession>A0A1G7Q7P3</accession>
<dbReference type="InterPro" id="IPR011013">
    <property type="entry name" value="Gal_mutarotase_sf_dom"/>
</dbReference>
<dbReference type="InterPro" id="IPR000322">
    <property type="entry name" value="Glyco_hydro_31_TIM"/>
</dbReference>
<evidence type="ECO:0000256" key="2">
    <source>
        <dbReference type="ARBA" id="ARBA00022801"/>
    </source>
</evidence>
<dbReference type="GO" id="GO:0005975">
    <property type="term" value="P:carbohydrate metabolic process"/>
    <property type="evidence" value="ECO:0007669"/>
    <property type="project" value="InterPro"/>
</dbReference>
<dbReference type="EMBL" id="FNBG01000021">
    <property type="protein sequence ID" value="SDF94478.1"/>
    <property type="molecule type" value="Genomic_DNA"/>
</dbReference>
<dbReference type="CDD" id="cd06604">
    <property type="entry name" value="GH31_glucosidase_II_MalA"/>
    <property type="match status" value="1"/>
</dbReference>
<evidence type="ECO:0000259" key="5">
    <source>
        <dbReference type="Pfam" id="PF01055"/>
    </source>
</evidence>
<dbReference type="InterPro" id="IPR030458">
    <property type="entry name" value="Glyco_hydro_31_AS"/>
</dbReference>
<gene>
    <name evidence="9" type="ORF">SAMN04488542_12149</name>
</gene>
<name>A0A1G7Q7P3_9BACL</name>
<dbReference type="SUPFAM" id="SSF74650">
    <property type="entry name" value="Galactose mutarotase-like"/>
    <property type="match status" value="1"/>
</dbReference>
<keyword evidence="10" id="KW-1185">Reference proteome</keyword>
<comment type="similarity">
    <text evidence="1 4">Belongs to the glycosyl hydrolase 31 family.</text>
</comment>
<dbReference type="Pfam" id="PF13802">
    <property type="entry name" value="Gal_mutarotas_2"/>
    <property type="match status" value="1"/>
</dbReference>
<proteinExistence type="inferred from homology"/>
<dbReference type="InterPro" id="IPR025887">
    <property type="entry name" value="Glyco_hydro_31_N_dom"/>
</dbReference>
<dbReference type="InterPro" id="IPR017853">
    <property type="entry name" value="GH"/>
</dbReference>
<protein>
    <submittedName>
        <fullName evidence="9">Alpha-glucosidase</fullName>
    </submittedName>
</protein>
<evidence type="ECO:0000256" key="4">
    <source>
        <dbReference type="RuleBase" id="RU361185"/>
    </source>
</evidence>
<keyword evidence="3 4" id="KW-0326">Glycosidase</keyword>
<dbReference type="GO" id="GO:0030246">
    <property type="term" value="F:carbohydrate binding"/>
    <property type="evidence" value="ECO:0007669"/>
    <property type="project" value="InterPro"/>
</dbReference>
<evidence type="ECO:0000259" key="8">
    <source>
        <dbReference type="Pfam" id="PF21365"/>
    </source>
</evidence>
<dbReference type="GO" id="GO:0004553">
    <property type="term" value="F:hydrolase activity, hydrolyzing O-glycosyl compounds"/>
    <property type="evidence" value="ECO:0007669"/>
    <property type="project" value="InterPro"/>
</dbReference>
<dbReference type="PANTHER" id="PTHR22762:SF166">
    <property type="entry name" value="ALPHA-GLUCOSIDASE"/>
    <property type="match status" value="1"/>
</dbReference>
<dbReference type="InterPro" id="IPR013780">
    <property type="entry name" value="Glyco_hydro_b"/>
</dbReference>
<dbReference type="PROSITE" id="PS00129">
    <property type="entry name" value="GLYCOSYL_HYDROL_F31_1"/>
    <property type="match status" value="1"/>
</dbReference>
<dbReference type="OrthoDB" id="176168at2"/>
<dbReference type="SUPFAM" id="SSF51445">
    <property type="entry name" value="(Trans)glycosidases"/>
    <property type="match status" value="1"/>
</dbReference>
<dbReference type="SUPFAM" id="SSF51011">
    <property type="entry name" value="Glycosyl hydrolase domain"/>
    <property type="match status" value="1"/>
</dbReference>
<dbReference type="InterPro" id="IPR048395">
    <property type="entry name" value="Glyco_hydro_31_C"/>
</dbReference>
<sequence>MQTSEKIHPDQIESESISIYRDIGPYKGYECRDKYVMIYSEHANLTVKLVTPGIVRISVSLEGRDAELEPSKALLPYEPLEGWNVIELNNELEITRGNVVLVVDIAALSFYVKTGQGTLCGSYKLSFSDTAVRCQGGMDDEAMIYGLGETTGYLNKRGERYTMWNSDVFDPHVPDMESLYQSIPLLIHHASDNTFGLFIDNPGRTVVDLREALDSYFIETASGEMDLYFITGPGFKDVVTNYSILTGKMPLPPLWSLGYQQSRFSYMNQEEVIQLAQNFRSKGIPCDVIYLDIHYMDDYKVFTFDTDRFPDPAAMMSELKELGFRIVPIVDPGVKVQNGYEVYEQGIEEGRFCQTPDGKEYVGAVWPGPSVFPDFTDEVTREWWGALHQFYVDYGISGIWNDMNEPSVFNSPTKTMDDNVIHRNDGNPKTHGEMHNIYSLLMSQATYEGMEKLLQGERPFVLTRAGYAGIQRYATVWTGDNRSYWDHMRLSMSMGLNLGLSGVAFCGADIGGFMHHASGELLARWTQLGVFTPFCRNHSAIDTRNQEPWTFNDEVEEICRKYIEFRYRMLPYLYSLFYDSTCTGLPIMRPLVLEYPKDRNTYHLSDQFLLGKDLLVAPIYEPGKQHRVVYLPEGIWFDYWTGTRYEGGAHIIAHAPLDVLPLYIRAGAILPQTQLMQHTGQAIWHRLDIHLYGQGRLGAAAQGDVGAIGAEVSYHTDACGAFTLYEDDGLSDRYAQGAYNLIQISTEENDRQYTISAAYEVFGLQQDDKSILFTVHHLSFIPKSVNLISEVPEMKHLEEQSFGWYYDKQDNQLYIKTQLAGLQEVEIIVEG</sequence>
<organism evidence="9 10">
    <name type="scientific">Fontibacillus panacisegetis</name>
    <dbReference type="NCBI Taxonomy" id="670482"/>
    <lineage>
        <taxon>Bacteria</taxon>
        <taxon>Bacillati</taxon>
        <taxon>Bacillota</taxon>
        <taxon>Bacilli</taxon>
        <taxon>Bacillales</taxon>
        <taxon>Paenibacillaceae</taxon>
        <taxon>Fontibacillus</taxon>
    </lineage>
</organism>
<feature type="domain" description="DUF5110" evidence="7">
    <location>
        <begin position="719"/>
        <end position="776"/>
    </location>
</feature>
<dbReference type="InterPro" id="IPR033403">
    <property type="entry name" value="DUF5110"/>
</dbReference>
<dbReference type="Pfam" id="PF17137">
    <property type="entry name" value="DUF5110"/>
    <property type="match status" value="1"/>
</dbReference>
<dbReference type="Gene3D" id="3.20.20.80">
    <property type="entry name" value="Glycosidases"/>
    <property type="match status" value="1"/>
</dbReference>
<feature type="domain" description="Glycoside hydrolase family 31 TIM barrel" evidence="5">
    <location>
        <begin position="250"/>
        <end position="576"/>
    </location>
</feature>
<evidence type="ECO:0000256" key="1">
    <source>
        <dbReference type="ARBA" id="ARBA00007806"/>
    </source>
</evidence>
<dbReference type="PANTHER" id="PTHR22762">
    <property type="entry name" value="ALPHA-GLUCOSIDASE"/>
    <property type="match status" value="1"/>
</dbReference>
<evidence type="ECO:0000256" key="3">
    <source>
        <dbReference type="ARBA" id="ARBA00023295"/>
    </source>
</evidence>
<evidence type="ECO:0000259" key="6">
    <source>
        <dbReference type="Pfam" id="PF13802"/>
    </source>
</evidence>
<dbReference type="Pfam" id="PF21365">
    <property type="entry name" value="Glyco_hydro_31_3rd"/>
    <property type="match status" value="1"/>
</dbReference>
<dbReference type="Pfam" id="PF01055">
    <property type="entry name" value="Glyco_hydro_31_2nd"/>
    <property type="match status" value="1"/>
</dbReference>
<dbReference type="Proteomes" id="UP000198972">
    <property type="component" value="Unassembled WGS sequence"/>
</dbReference>
<evidence type="ECO:0000313" key="10">
    <source>
        <dbReference type="Proteomes" id="UP000198972"/>
    </source>
</evidence>
<evidence type="ECO:0000313" key="9">
    <source>
        <dbReference type="EMBL" id="SDF94478.1"/>
    </source>
</evidence>
<feature type="domain" description="Glycosyl hydrolase family 31 C-terminal" evidence="8">
    <location>
        <begin position="584"/>
        <end position="670"/>
    </location>
</feature>
<dbReference type="CDD" id="cd14752">
    <property type="entry name" value="GH31_N"/>
    <property type="match status" value="1"/>
</dbReference>
<keyword evidence="2 4" id="KW-0378">Hydrolase</keyword>
<evidence type="ECO:0000259" key="7">
    <source>
        <dbReference type="Pfam" id="PF17137"/>
    </source>
</evidence>
<dbReference type="AlphaFoldDB" id="A0A1G7Q7P3"/>